<protein>
    <submittedName>
        <fullName evidence="1">Uncharacterized protein</fullName>
    </submittedName>
</protein>
<dbReference type="EMBL" id="DWVZ01000208">
    <property type="protein sequence ID" value="HJC64835.1"/>
    <property type="molecule type" value="Genomic_DNA"/>
</dbReference>
<proteinExistence type="predicted"/>
<evidence type="ECO:0000313" key="1">
    <source>
        <dbReference type="EMBL" id="HJC64835.1"/>
    </source>
</evidence>
<comment type="caution">
    <text evidence="1">The sequence shown here is derived from an EMBL/GenBank/DDBJ whole genome shotgun (WGS) entry which is preliminary data.</text>
</comment>
<reference evidence="1" key="2">
    <citation type="submission" date="2021-04" db="EMBL/GenBank/DDBJ databases">
        <authorList>
            <person name="Gilroy R."/>
        </authorList>
    </citation>
    <scope>NUCLEOTIDE SEQUENCE</scope>
    <source>
        <strain evidence="1">ChiBcec2-3848</strain>
    </source>
</reference>
<dbReference type="AlphaFoldDB" id="A0A9D2PRR4"/>
<sequence>MNRRKEKLRTELRQYQKRGIRLLLNGKDSTPRAIEKACGIAEENSYMRDYIPDDRGRISQISFDILEKKRKKSEKIMK</sequence>
<evidence type="ECO:0000313" key="2">
    <source>
        <dbReference type="Proteomes" id="UP000823886"/>
    </source>
</evidence>
<organism evidence="1 2">
    <name type="scientific">Candidatus Blautia merdavium</name>
    <dbReference type="NCBI Taxonomy" id="2838494"/>
    <lineage>
        <taxon>Bacteria</taxon>
        <taxon>Bacillati</taxon>
        <taxon>Bacillota</taxon>
        <taxon>Clostridia</taxon>
        <taxon>Lachnospirales</taxon>
        <taxon>Lachnospiraceae</taxon>
        <taxon>Blautia</taxon>
    </lineage>
</organism>
<reference evidence="1" key="1">
    <citation type="journal article" date="2021" name="PeerJ">
        <title>Extensive microbial diversity within the chicken gut microbiome revealed by metagenomics and culture.</title>
        <authorList>
            <person name="Gilroy R."/>
            <person name="Ravi A."/>
            <person name="Getino M."/>
            <person name="Pursley I."/>
            <person name="Horton D.L."/>
            <person name="Alikhan N.F."/>
            <person name="Baker D."/>
            <person name="Gharbi K."/>
            <person name="Hall N."/>
            <person name="Watson M."/>
            <person name="Adriaenssens E.M."/>
            <person name="Foster-Nyarko E."/>
            <person name="Jarju S."/>
            <person name="Secka A."/>
            <person name="Antonio M."/>
            <person name="Oren A."/>
            <person name="Chaudhuri R.R."/>
            <person name="La Ragione R."/>
            <person name="Hildebrand F."/>
            <person name="Pallen M.J."/>
        </authorList>
    </citation>
    <scope>NUCLEOTIDE SEQUENCE</scope>
    <source>
        <strain evidence="1">ChiBcec2-3848</strain>
    </source>
</reference>
<accession>A0A9D2PRR4</accession>
<dbReference type="Proteomes" id="UP000823886">
    <property type="component" value="Unassembled WGS sequence"/>
</dbReference>
<name>A0A9D2PRR4_9FIRM</name>
<gene>
    <name evidence="1" type="ORF">H9753_14670</name>
</gene>